<dbReference type="EMBL" id="UINC01123268">
    <property type="protein sequence ID" value="SVC99627.1"/>
    <property type="molecule type" value="Genomic_DNA"/>
</dbReference>
<accession>A0A382RRD8</accession>
<proteinExistence type="predicted"/>
<evidence type="ECO:0000313" key="1">
    <source>
        <dbReference type="EMBL" id="SVC99627.1"/>
    </source>
</evidence>
<organism evidence="1">
    <name type="scientific">marine metagenome</name>
    <dbReference type="NCBI Taxonomy" id="408172"/>
    <lineage>
        <taxon>unclassified sequences</taxon>
        <taxon>metagenomes</taxon>
        <taxon>ecological metagenomes</taxon>
    </lineage>
</organism>
<protein>
    <submittedName>
        <fullName evidence="1">Uncharacterized protein</fullName>
    </submittedName>
</protein>
<reference evidence="1" key="1">
    <citation type="submission" date="2018-05" db="EMBL/GenBank/DDBJ databases">
        <authorList>
            <person name="Lanie J.A."/>
            <person name="Ng W.-L."/>
            <person name="Kazmierczak K.M."/>
            <person name="Andrzejewski T.M."/>
            <person name="Davidsen T.M."/>
            <person name="Wayne K.J."/>
            <person name="Tettelin H."/>
            <person name="Glass J.I."/>
            <person name="Rusch D."/>
            <person name="Podicherti R."/>
            <person name="Tsui H.-C.T."/>
            <person name="Winkler M.E."/>
        </authorList>
    </citation>
    <scope>NUCLEOTIDE SEQUENCE</scope>
</reference>
<name>A0A382RRD8_9ZZZZ</name>
<sequence length="194" mass="20966">MNKVLYIILISIFSLTVFSCSDKEESSSSSGPYWELIAKQADSDVQLFSSNARSTFLENENDDSSSTFMSIGNLDKSNYADLDEKYKFKQVWGGKTVDSSGITKEVTWTQTSWLTDSAITGFQEIGTSGHATVGSSLKGLGKSDSSKCVIDGNGGSANWWHCAGAIGKHKGGIPGPQNKIASSMYLYIWSPSNL</sequence>
<dbReference type="AlphaFoldDB" id="A0A382RRD8"/>
<gene>
    <name evidence="1" type="ORF">METZ01_LOCUS352481</name>
</gene>
<dbReference type="PROSITE" id="PS51257">
    <property type="entry name" value="PROKAR_LIPOPROTEIN"/>
    <property type="match status" value="1"/>
</dbReference>